<dbReference type="AlphaFoldDB" id="A0A9P4UHB8"/>
<dbReference type="EMBL" id="MU001494">
    <property type="protein sequence ID" value="KAF2450035.1"/>
    <property type="molecule type" value="Genomic_DNA"/>
</dbReference>
<dbReference type="Proteomes" id="UP000799764">
    <property type="component" value="Unassembled WGS sequence"/>
</dbReference>
<accession>A0A9P4UHB8</accession>
<evidence type="ECO:0000313" key="3">
    <source>
        <dbReference type="Proteomes" id="UP000799764"/>
    </source>
</evidence>
<gene>
    <name evidence="2" type="ORF">P171DRAFT_440450</name>
</gene>
<sequence length="305" mass="34038">MSSFQNVVSRTVTKTNKAHEAGLASLVDNKAPVDGILSAVVDLNKLTVDERLGLLRGPKASVVMNGKVVWRDAPIRAFMATSTKANEHFRSTPQSKHFDLPAGCATEEALKHVFKSTITAQAIGGSKVLRIPGGHSFQENIQLYKAGVALGMSAHVQHIARFLRATISRELITYENLTTIVKSLSTTDPLFQHLANDLARRRFLRNIGTLEDEIEFAVYLEQHENLRQAMATIDAQHANARHHAERKAARAQAQQEEREQYEQEKKAEIEYKSRVRALTKKLNEAKGNVVSLTREEGELRRELGI</sequence>
<feature type="region of interest" description="Disordered" evidence="1">
    <location>
        <begin position="243"/>
        <end position="266"/>
    </location>
</feature>
<keyword evidence="3" id="KW-1185">Reference proteome</keyword>
<organism evidence="2 3">
    <name type="scientific">Karstenula rhodostoma CBS 690.94</name>
    <dbReference type="NCBI Taxonomy" id="1392251"/>
    <lineage>
        <taxon>Eukaryota</taxon>
        <taxon>Fungi</taxon>
        <taxon>Dikarya</taxon>
        <taxon>Ascomycota</taxon>
        <taxon>Pezizomycotina</taxon>
        <taxon>Dothideomycetes</taxon>
        <taxon>Pleosporomycetidae</taxon>
        <taxon>Pleosporales</taxon>
        <taxon>Massarineae</taxon>
        <taxon>Didymosphaeriaceae</taxon>
        <taxon>Karstenula</taxon>
    </lineage>
</organism>
<name>A0A9P4UHB8_9PLEO</name>
<dbReference type="OrthoDB" id="3774342at2759"/>
<reference evidence="2" key="1">
    <citation type="journal article" date="2020" name="Stud. Mycol.">
        <title>101 Dothideomycetes genomes: a test case for predicting lifestyles and emergence of pathogens.</title>
        <authorList>
            <person name="Haridas S."/>
            <person name="Albert R."/>
            <person name="Binder M."/>
            <person name="Bloem J."/>
            <person name="Labutti K."/>
            <person name="Salamov A."/>
            <person name="Andreopoulos B."/>
            <person name="Baker S."/>
            <person name="Barry K."/>
            <person name="Bills G."/>
            <person name="Bluhm B."/>
            <person name="Cannon C."/>
            <person name="Castanera R."/>
            <person name="Culley D."/>
            <person name="Daum C."/>
            <person name="Ezra D."/>
            <person name="Gonzalez J."/>
            <person name="Henrissat B."/>
            <person name="Kuo A."/>
            <person name="Liang C."/>
            <person name="Lipzen A."/>
            <person name="Lutzoni F."/>
            <person name="Magnuson J."/>
            <person name="Mondo S."/>
            <person name="Nolan M."/>
            <person name="Ohm R."/>
            <person name="Pangilinan J."/>
            <person name="Park H.-J."/>
            <person name="Ramirez L."/>
            <person name="Alfaro M."/>
            <person name="Sun H."/>
            <person name="Tritt A."/>
            <person name="Yoshinaga Y."/>
            <person name="Zwiers L.-H."/>
            <person name="Turgeon B."/>
            <person name="Goodwin S."/>
            <person name="Spatafora J."/>
            <person name="Crous P."/>
            <person name="Grigoriev I."/>
        </authorList>
    </citation>
    <scope>NUCLEOTIDE SEQUENCE</scope>
    <source>
        <strain evidence="2">CBS 690.94</strain>
    </source>
</reference>
<evidence type="ECO:0000313" key="2">
    <source>
        <dbReference type="EMBL" id="KAF2450035.1"/>
    </source>
</evidence>
<evidence type="ECO:0000256" key="1">
    <source>
        <dbReference type="SAM" id="MobiDB-lite"/>
    </source>
</evidence>
<comment type="caution">
    <text evidence="2">The sequence shown here is derived from an EMBL/GenBank/DDBJ whole genome shotgun (WGS) entry which is preliminary data.</text>
</comment>
<feature type="compositionally biased region" description="Basic and acidic residues" evidence="1">
    <location>
        <begin position="255"/>
        <end position="266"/>
    </location>
</feature>
<protein>
    <submittedName>
        <fullName evidence="2">Uncharacterized protein</fullName>
    </submittedName>
</protein>
<proteinExistence type="predicted"/>